<dbReference type="AlphaFoldDB" id="A0A8J2KHM6"/>
<organism evidence="1 2">
    <name type="scientific">Allacma fusca</name>
    <dbReference type="NCBI Taxonomy" id="39272"/>
    <lineage>
        <taxon>Eukaryota</taxon>
        <taxon>Metazoa</taxon>
        <taxon>Ecdysozoa</taxon>
        <taxon>Arthropoda</taxon>
        <taxon>Hexapoda</taxon>
        <taxon>Collembola</taxon>
        <taxon>Symphypleona</taxon>
        <taxon>Sminthuridae</taxon>
        <taxon>Allacma</taxon>
    </lineage>
</organism>
<reference evidence="1" key="1">
    <citation type="submission" date="2021-06" db="EMBL/GenBank/DDBJ databases">
        <authorList>
            <person name="Hodson N. C."/>
            <person name="Mongue J. A."/>
            <person name="Jaron S. K."/>
        </authorList>
    </citation>
    <scope>NUCLEOTIDE SEQUENCE</scope>
</reference>
<comment type="caution">
    <text evidence="1">The sequence shown here is derived from an EMBL/GenBank/DDBJ whole genome shotgun (WGS) entry which is preliminary data.</text>
</comment>
<dbReference type="EMBL" id="CAJVCH010286770">
    <property type="protein sequence ID" value="CAG7784989.1"/>
    <property type="molecule type" value="Genomic_DNA"/>
</dbReference>
<proteinExistence type="predicted"/>
<sequence length="167" mass="18195">FRSSDCVGVHLDGQEEYSTSSLRHTTTKSITDFVGLVDDGDGSSGKDGSAFSLGTVRQGRSSRCWCRIRKDRSGRCRCISVTTGVGHGSGHEEANKDDLVSKRKLELSFGGLVDCCGETDGSELMLFHWMGSPFIFPEDIVGVSGCCVDEPRLFLWLEANSLGEYIQ</sequence>
<dbReference type="Proteomes" id="UP000708208">
    <property type="component" value="Unassembled WGS sequence"/>
</dbReference>
<gene>
    <name evidence="1" type="ORF">AFUS01_LOCUS23642</name>
</gene>
<accession>A0A8J2KHM6</accession>
<protein>
    <submittedName>
        <fullName evidence="1">Uncharacterized protein</fullName>
    </submittedName>
</protein>
<name>A0A8J2KHM6_9HEXA</name>
<evidence type="ECO:0000313" key="1">
    <source>
        <dbReference type="EMBL" id="CAG7784989.1"/>
    </source>
</evidence>
<feature type="non-terminal residue" evidence="1">
    <location>
        <position position="1"/>
    </location>
</feature>
<keyword evidence="2" id="KW-1185">Reference proteome</keyword>
<evidence type="ECO:0000313" key="2">
    <source>
        <dbReference type="Proteomes" id="UP000708208"/>
    </source>
</evidence>